<gene>
    <name evidence="1" type="ORF">COCHEDRAFT_1034090</name>
</gene>
<keyword evidence="2" id="KW-1185">Reference proteome</keyword>
<protein>
    <submittedName>
        <fullName evidence="1">Uncharacterized protein</fullName>
    </submittedName>
</protein>
<dbReference type="HOGENOM" id="CLU_2026483_0_0_1"/>
<organism evidence="1 2">
    <name type="scientific">Cochliobolus heterostrophus (strain C5 / ATCC 48332 / race O)</name>
    <name type="common">Southern corn leaf blight fungus</name>
    <name type="synonym">Bipolaris maydis</name>
    <dbReference type="NCBI Taxonomy" id="701091"/>
    <lineage>
        <taxon>Eukaryota</taxon>
        <taxon>Fungi</taxon>
        <taxon>Dikarya</taxon>
        <taxon>Ascomycota</taxon>
        <taxon>Pezizomycotina</taxon>
        <taxon>Dothideomycetes</taxon>
        <taxon>Pleosporomycetidae</taxon>
        <taxon>Pleosporales</taxon>
        <taxon>Pleosporineae</taxon>
        <taxon>Pleosporaceae</taxon>
        <taxon>Bipolaris</taxon>
    </lineage>
</organism>
<dbReference type="AlphaFoldDB" id="M2UG07"/>
<sequence length="122" mass="13479">MACSAFFGAYLCFHLSSRVLVSIEKSPSGPFLTIAYLQNKVHSFLAMNEITPSKRLWPTPNEEVPVTAFEVLQYTIYVIQYMHAWIWLPTASSSAVSNVLRLLGSNSPSELLPAKVAKSGTL</sequence>
<name>M2UG07_COCH5</name>
<evidence type="ECO:0000313" key="2">
    <source>
        <dbReference type="Proteomes" id="UP000016936"/>
    </source>
</evidence>
<reference evidence="1 2" key="1">
    <citation type="journal article" date="2012" name="PLoS Pathog.">
        <title>Diverse lifestyles and strategies of plant pathogenesis encoded in the genomes of eighteen Dothideomycetes fungi.</title>
        <authorList>
            <person name="Ohm R.A."/>
            <person name="Feau N."/>
            <person name="Henrissat B."/>
            <person name="Schoch C.L."/>
            <person name="Horwitz B.A."/>
            <person name="Barry K.W."/>
            <person name="Condon B.J."/>
            <person name="Copeland A.C."/>
            <person name="Dhillon B."/>
            <person name="Glaser F."/>
            <person name="Hesse C.N."/>
            <person name="Kosti I."/>
            <person name="LaButti K."/>
            <person name="Lindquist E.A."/>
            <person name="Lucas S."/>
            <person name="Salamov A.A."/>
            <person name="Bradshaw R.E."/>
            <person name="Ciuffetti L."/>
            <person name="Hamelin R.C."/>
            <person name="Kema G.H.J."/>
            <person name="Lawrence C."/>
            <person name="Scott J.A."/>
            <person name="Spatafora J.W."/>
            <person name="Turgeon B.G."/>
            <person name="de Wit P.J.G.M."/>
            <person name="Zhong S."/>
            <person name="Goodwin S.B."/>
            <person name="Grigoriev I.V."/>
        </authorList>
    </citation>
    <scope>NUCLEOTIDE SEQUENCE [LARGE SCALE GENOMIC DNA]</scope>
    <source>
        <strain evidence="2">C5 / ATCC 48332 / race O</strain>
    </source>
</reference>
<dbReference type="EMBL" id="KB445583">
    <property type="protein sequence ID" value="EMD86847.1"/>
    <property type="molecule type" value="Genomic_DNA"/>
</dbReference>
<proteinExistence type="predicted"/>
<reference evidence="2" key="2">
    <citation type="journal article" date="2013" name="PLoS Genet.">
        <title>Comparative genome structure, secondary metabolite, and effector coding capacity across Cochliobolus pathogens.</title>
        <authorList>
            <person name="Condon B.J."/>
            <person name="Leng Y."/>
            <person name="Wu D."/>
            <person name="Bushley K.E."/>
            <person name="Ohm R.A."/>
            <person name="Otillar R."/>
            <person name="Martin J."/>
            <person name="Schackwitz W."/>
            <person name="Grimwood J."/>
            <person name="MohdZainudin N."/>
            <person name="Xue C."/>
            <person name="Wang R."/>
            <person name="Manning V.A."/>
            <person name="Dhillon B."/>
            <person name="Tu Z.J."/>
            <person name="Steffenson B.J."/>
            <person name="Salamov A."/>
            <person name="Sun H."/>
            <person name="Lowry S."/>
            <person name="LaButti K."/>
            <person name="Han J."/>
            <person name="Copeland A."/>
            <person name="Lindquist E."/>
            <person name="Barry K."/>
            <person name="Schmutz J."/>
            <person name="Baker S.E."/>
            <person name="Ciuffetti L.M."/>
            <person name="Grigoriev I.V."/>
            <person name="Zhong S."/>
            <person name="Turgeon B.G."/>
        </authorList>
    </citation>
    <scope>NUCLEOTIDE SEQUENCE [LARGE SCALE GENOMIC DNA]</scope>
    <source>
        <strain evidence="2">C5 / ATCC 48332 / race O</strain>
    </source>
</reference>
<evidence type="ECO:0000313" key="1">
    <source>
        <dbReference type="EMBL" id="EMD86847.1"/>
    </source>
</evidence>
<dbReference type="Proteomes" id="UP000016936">
    <property type="component" value="Unassembled WGS sequence"/>
</dbReference>
<accession>M2UG07</accession>